<dbReference type="Pfam" id="PF00975">
    <property type="entry name" value="Thioesterase"/>
    <property type="match status" value="1"/>
</dbReference>
<dbReference type="Gene3D" id="3.40.50.1820">
    <property type="entry name" value="alpha/beta hydrolase"/>
    <property type="match status" value="1"/>
</dbReference>
<dbReference type="GO" id="GO:0008610">
    <property type="term" value="P:lipid biosynthetic process"/>
    <property type="evidence" value="ECO:0007669"/>
    <property type="project" value="TreeGrafter"/>
</dbReference>
<dbReference type="InterPro" id="IPR029058">
    <property type="entry name" value="AB_hydrolase_fold"/>
</dbReference>
<reference evidence="4" key="1">
    <citation type="submission" date="2016-10" db="EMBL/GenBank/DDBJ databases">
        <authorList>
            <person name="Varghese N."/>
            <person name="Submissions S."/>
        </authorList>
    </citation>
    <scope>NUCLEOTIDE SEQUENCE [LARGE SCALE GENOMIC DNA]</scope>
    <source>
        <strain evidence="4">CGMCC 4.3530</strain>
    </source>
</reference>
<protein>
    <submittedName>
        <fullName evidence="3">Pyochelin biosynthetic protein PchC</fullName>
    </submittedName>
</protein>
<evidence type="ECO:0000313" key="3">
    <source>
        <dbReference type="EMBL" id="SDZ42585.1"/>
    </source>
</evidence>
<keyword evidence="4" id="KW-1185">Reference proteome</keyword>
<dbReference type="InterPro" id="IPR012223">
    <property type="entry name" value="TEII"/>
</dbReference>
<sequence length="285" mass="31067">MPDIPVPAPRVKTATPPLWPLTSHPCPKLNLVCFPHAGGNADFFAKWPANAVPGVQIHAVEYPGRGRRRDEPAAAEICPLADEIASHILALPAVPLVLFGHSMGSVVAFEVARRLADVESAPPHALVASNITAPHRLHRRDPLPGTDDGVWEHSYSIGGIPKPIYRSRVLKNMMAPTLRADYEMLNRYRCDPSPQISCPVTVLHSDGDVLTTLDDASAWNELTVGTYSYEGFTGGHFYLTEQEALVARLVSELGIGHTAEELRTAVPLQRETSSADRTHIIEPVH</sequence>
<dbReference type="Proteomes" id="UP000199529">
    <property type="component" value="Unassembled WGS sequence"/>
</dbReference>
<dbReference type="PANTHER" id="PTHR11487">
    <property type="entry name" value="THIOESTERASE"/>
    <property type="match status" value="1"/>
</dbReference>
<gene>
    <name evidence="3" type="ORF">SAMN05216215_107213</name>
</gene>
<dbReference type="RefSeq" id="WP_093277310.1">
    <property type="nucleotide sequence ID" value="NZ_FNOK01000072.1"/>
</dbReference>
<dbReference type="InterPro" id="IPR001031">
    <property type="entry name" value="Thioesterase"/>
</dbReference>
<dbReference type="STRING" id="418495.SAMN05216215_107213"/>
<evidence type="ECO:0000256" key="1">
    <source>
        <dbReference type="ARBA" id="ARBA00007169"/>
    </source>
</evidence>
<dbReference type="EMBL" id="FNOK01000072">
    <property type="protein sequence ID" value="SDZ42585.1"/>
    <property type="molecule type" value="Genomic_DNA"/>
</dbReference>
<proteinExistence type="inferred from homology"/>
<dbReference type="OrthoDB" id="4169718at2"/>
<comment type="similarity">
    <text evidence="1">Belongs to the thioesterase family.</text>
</comment>
<feature type="domain" description="Thioesterase" evidence="2">
    <location>
        <begin position="31"/>
        <end position="246"/>
    </location>
</feature>
<organism evidence="3 4">
    <name type="scientific">Saccharopolyspora shandongensis</name>
    <dbReference type="NCBI Taxonomy" id="418495"/>
    <lineage>
        <taxon>Bacteria</taxon>
        <taxon>Bacillati</taxon>
        <taxon>Actinomycetota</taxon>
        <taxon>Actinomycetes</taxon>
        <taxon>Pseudonocardiales</taxon>
        <taxon>Pseudonocardiaceae</taxon>
        <taxon>Saccharopolyspora</taxon>
    </lineage>
</organism>
<dbReference type="SUPFAM" id="SSF53474">
    <property type="entry name" value="alpha/beta-Hydrolases"/>
    <property type="match status" value="1"/>
</dbReference>
<dbReference type="PANTHER" id="PTHR11487:SF0">
    <property type="entry name" value="S-ACYL FATTY ACID SYNTHASE THIOESTERASE, MEDIUM CHAIN"/>
    <property type="match status" value="1"/>
</dbReference>
<name>A0A1H3SYK4_9PSEU</name>
<accession>A0A1H3SYK4</accession>
<dbReference type="AlphaFoldDB" id="A0A1H3SYK4"/>
<evidence type="ECO:0000259" key="2">
    <source>
        <dbReference type="Pfam" id="PF00975"/>
    </source>
</evidence>
<evidence type="ECO:0000313" key="4">
    <source>
        <dbReference type="Proteomes" id="UP000199529"/>
    </source>
</evidence>